<dbReference type="EMBL" id="JARKIE010000084">
    <property type="protein sequence ID" value="KAJ7687841.1"/>
    <property type="molecule type" value="Genomic_DNA"/>
</dbReference>
<organism evidence="8 9">
    <name type="scientific">Mycena rosella</name>
    <name type="common">Pink bonnet</name>
    <name type="synonym">Agaricus rosellus</name>
    <dbReference type="NCBI Taxonomy" id="1033263"/>
    <lineage>
        <taxon>Eukaryota</taxon>
        <taxon>Fungi</taxon>
        <taxon>Dikarya</taxon>
        <taxon>Basidiomycota</taxon>
        <taxon>Agaricomycotina</taxon>
        <taxon>Agaricomycetes</taxon>
        <taxon>Agaricomycetidae</taxon>
        <taxon>Agaricales</taxon>
        <taxon>Marasmiineae</taxon>
        <taxon>Mycenaceae</taxon>
        <taxon>Mycena</taxon>
    </lineage>
</organism>
<dbReference type="InterPro" id="IPR002938">
    <property type="entry name" value="FAD-bd"/>
</dbReference>
<keyword evidence="6" id="KW-0812">Transmembrane</keyword>
<dbReference type="InterPro" id="IPR036188">
    <property type="entry name" value="FAD/NAD-bd_sf"/>
</dbReference>
<dbReference type="GO" id="GO:0071949">
    <property type="term" value="F:FAD binding"/>
    <property type="evidence" value="ECO:0007669"/>
    <property type="project" value="InterPro"/>
</dbReference>
<keyword evidence="4" id="KW-0560">Oxidoreductase</keyword>
<sequence>MADPDAALNFIIVGASVAGLASAIALKASRHNVLVLEKESQLGGPSSIPNGCARVPPNGSKILFDWGLESQTRAKANIGSGFDVYKYDGGIAPDRDFVGINRWNPELLSEARGDFVQFRHQDLLRILYDEAIKPSKFLQSHDKLPPRVTVLFGEEVVSVDCDSSSVTLRSGEIHMGEAIIGADGPGGIVRRALLQEEDIDPESCDVPTGMALYGAVIPKALVVEHPDLATFYEFPESTVGMGSNRGLITCAAGKEKDVTIWVYTPDSSQDGTWTEEAELKLADVMGSCDPQIKKLANLAGPATCVQIKECHELESWVSESGRVLVLGDAAHPFPAASLHTYSTTLEDAAFLGKIFSHTRNSERVPEFLRDRCALIREADKQYIGVVTAADELLEASMRVNQAAGRNIMDGEESNLQQMLDEMRMVFSYDPADDADEWWMSWGRMRGFAEQ</sequence>
<evidence type="ECO:0000259" key="7">
    <source>
        <dbReference type="Pfam" id="PF01494"/>
    </source>
</evidence>
<accession>A0AAD7GCE0</accession>
<dbReference type="Gene3D" id="3.50.50.60">
    <property type="entry name" value="FAD/NAD(P)-binding domain"/>
    <property type="match status" value="1"/>
</dbReference>
<keyword evidence="6" id="KW-1133">Transmembrane helix</keyword>
<dbReference type="Proteomes" id="UP001221757">
    <property type="component" value="Unassembled WGS sequence"/>
</dbReference>
<name>A0AAD7GCE0_MYCRO</name>
<keyword evidence="6" id="KW-0472">Membrane</keyword>
<evidence type="ECO:0000313" key="9">
    <source>
        <dbReference type="Proteomes" id="UP001221757"/>
    </source>
</evidence>
<evidence type="ECO:0000256" key="2">
    <source>
        <dbReference type="ARBA" id="ARBA00022630"/>
    </source>
</evidence>
<comment type="similarity">
    <text evidence="1">Belongs to the paxM FAD-dependent monooxygenase family.</text>
</comment>
<feature type="domain" description="FAD-binding" evidence="7">
    <location>
        <begin position="11"/>
        <end position="366"/>
    </location>
</feature>
<evidence type="ECO:0000256" key="6">
    <source>
        <dbReference type="SAM" id="Phobius"/>
    </source>
</evidence>
<evidence type="ECO:0000256" key="1">
    <source>
        <dbReference type="ARBA" id="ARBA00007992"/>
    </source>
</evidence>
<evidence type="ECO:0000313" key="8">
    <source>
        <dbReference type="EMBL" id="KAJ7687841.1"/>
    </source>
</evidence>
<keyword evidence="2" id="KW-0285">Flavoprotein</keyword>
<dbReference type="SUPFAM" id="SSF51905">
    <property type="entry name" value="FAD/NAD(P)-binding domain"/>
    <property type="match status" value="1"/>
</dbReference>
<dbReference type="GO" id="GO:0004497">
    <property type="term" value="F:monooxygenase activity"/>
    <property type="evidence" value="ECO:0007669"/>
    <property type="project" value="UniProtKB-KW"/>
</dbReference>
<evidence type="ECO:0000256" key="4">
    <source>
        <dbReference type="ARBA" id="ARBA00023002"/>
    </source>
</evidence>
<dbReference type="Pfam" id="PF01494">
    <property type="entry name" value="FAD_binding_3"/>
    <property type="match status" value="1"/>
</dbReference>
<keyword evidence="3" id="KW-0274">FAD</keyword>
<comment type="caution">
    <text evidence="8">The sequence shown here is derived from an EMBL/GenBank/DDBJ whole genome shotgun (WGS) entry which is preliminary data.</text>
</comment>
<keyword evidence="5" id="KW-0503">Monooxygenase</keyword>
<proteinExistence type="inferred from homology"/>
<dbReference type="PANTHER" id="PTHR13789">
    <property type="entry name" value="MONOOXYGENASE"/>
    <property type="match status" value="1"/>
</dbReference>
<dbReference type="PANTHER" id="PTHR13789:SF314">
    <property type="entry name" value="FAD-BINDING DOMAIN-CONTAINING PROTEIN"/>
    <property type="match status" value="1"/>
</dbReference>
<keyword evidence="9" id="KW-1185">Reference proteome</keyword>
<dbReference type="InterPro" id="IPR050493">
    <property type="entry name" value="FAD-dep_Monooxygenase_BioMet"/>
</dbReference>
<feature type="transmembrane region" description="Helical" evidence="6">
    <location>
        <begin position="6"/>
        <end position="26"/>
    </location>
</feature>
<protein>
    <recommendedName>
        <fullName evidence="7">FAD-binding domain-containing protein</fullName>
    </recommendedName>
</protein>
<dbReference type="AlphaFoldDB" id="A0AAD7GCE0"/>
<evidence type="ECO:0000256" key="5">
    <source>
        <dbReference type="ARBA" id="ARBA00023033"/>
    </source>
</evidence>
<gene>
    <name evidence="8" type="ORF">B0H17DRAFT_1332303</name>
</gene>
<dbReference type="PRINTS" id="PR00420">
    <property type="entry name" value="RNGMNOXGNASE"/>
</dbReference>
<evidence type="ECO:0000256" key="3">
    <source>
        <dbReference type="ARBA" id="ARBA00022827"/>
    </source>
</evidence>
<reference evidence="8" key="1">
    <citation type="submission" date="2023-03" db="EMBL/GenBank/DDBJ databases">
        <title>Massive genome expansion in bonnet fungi (Mycena s.s.) driven by repeated elements and novel gene families across ecological guilds.</title>
        <authorList>
            <consortium name="Lawrence Berkeley National Laboratory"/>
            <person name="Harder C.B."/>
            <person name="Miyauchi S."/>
            <person name="Viragh M."/>
            <person name="Kuo A."/>
            <person name="Thoen E."/>
            <person name="Andreopoulos B."/>
            <person name="Lu D."/>
            <person name="Skrede I."/>
            <person name="Drula E."/>
            <person name="Henrissat B."/>
            <person name="Morin E."/>
            <person name="Kohler A."/>
            <person name="Barry K."/>
            <person name="LaButti K."/>
            <person name="Morin E."/>
            <person name="Salamov A."/>
            <person name="Lipzen A."/>
            <person name="Mereny Z."/>
            <person name="Hegedus B."/>
            <person name="Baldrian P."/>
            <person name="Stursova M."/>
            <person name="Weitz H."/>
            <person name="Taylor A."/>
            <person name="Grigoriev I.V."/>
            <person name="Nagy L.G."/>
            <person name="Martin F."/>
            <person name="Kauserud H."/>
        </authorList>
    </citation>
    <scope>NUCLEOTIDE SEQUENCE</scope>
    <source>
        <strain evidence="8">CBHHK067</strain>
    </source>
</reference>